<gene>
    <name evidence="10" type="ORF">GCM10023149_00460</name>
</gene>
<dbReference type="Pfam" id="PF14508">
    <property type="entry name" value="GH97_N"/>
    <property type="match status" value="1"/>
</dbReference>
<feature type="domain" description="Glycosyl-hydrolase 97 N-terminal" evidence="8">
    <location>
        <begin position="27"/>
        <end position="284"/>
    </location>
</feature>
<dbReference type="InterPro" id="IPR029486">
    <property type="entry name" value="GH97_N"/>
</dbReference>
<feature type="signal peptide" evidence="6">
    <location>
        <begin position="1"/>
        <end position="22"/>
    </location>
</feature>
<dbReference type="InterPro" id="IPR017853">
    <property type="entry name" value="GH"/>
</dbReference>
<dbReference type="PANTHER" id="PTHR35803">
    <property type="entry name" value="GLUCAN 1,4-ALPHA-GLUCOSIDASE SUSB-RELATED"/>
    <property type="match status" value="1"/>
</dbReference>
<evidence type="ECO:0000256" key="1">
    <source>
        <dbReference type="ARBA" id="ARBA00001913"/>
    </source>
</evidence>
<feature type="chain" id="PRO_5045670311" evidence="6">
    <location>
        <begin position="23"/>
        <end position="654"/>
    </location>
</feature>
<dbReference type="Proteomes" id="UP001500582">
    <property type="component" value="Unassembled WGS sequence"/>
</dbReference>
<dbReference type="RefSeq" id="WP_345208955.1">
    <property type="nucleotide sequence ID" value="NZ_BAABFT010000001.1"/>
</dbReference>
<dbReference type="SUPFAM" id="SSF51445">
    <property type="entry name" value="(Trans)glycosidases"/>
    <property type="match status" value="1"/>
</dbReference>
<keyword evidence="5" id="KW-0326">Glycosidase</keyword>
<dbReference type="PANTHER" id="PTHR35803:SF2">
    <property type="entry name" value="RETAINING ALPHA-GALACTOSIDASE"/>
    <property type="match status" value="1"/>
</dbReference>
<evidence type="ECO:0000259" key="9">
    <source>
        <dbReference type="Pfam" id="PF14509"/>
    </source>
</evidence>
<proteinExistence type="predicted"/>
<sequence>MRKLSTILIFAVGLLSFTTASAQTYQLKSPDNNFKISINVKDSITYSVAYKNTNILLPSAISLTLDKEVLGKDAKVKKTVTSTVNTVIHPPFGKVANLAEHYNQLTIDFSGSYSLIVRAYNDGVAYRFITALKDSVKVLSEQANFNLQGAPAAILPETDNYTAWEVPYIEHQSTDSIANGKRALTPALFAYKSGIKVVVAEADLFNYPGMYIQKQGKHFAGNFAAYPAVTVMGSWGDFVSVVKERKNYIAQTEGTRTYPWRVIIATDDDKTLLNNELIYKLSKPSVIKNTAWIKPGKATWEWWHDAMLPGADIPSGMPNRNTVLYKYYVDFAAKNKLEYLMVDAGWSNNYDVTKISPRVDMRELISYAKKKNVGVFLWCVASPLLKDLGKNLDFIKSLGAVGIKVDFFDRDDQEAISWLELIAKEAAKRQLMVNFHGCSKPTGLQRTYPNIVNYEAVRGEECSKWDYTANPKHHLTFPFTRMLAGPLDYTPGSMRNATMETFKPVDPGLPSSLGTRCHELAMYVIFDQTFAMLSDSPTEYEKYPDIMKYVSAVPTVFQETKVLDGKVGEYAVIAKRNNKNWYLGAMTDWAARTIKIDFSFLPAGVTYQADIYTDGADADKVATSYVHKTITVTNKTKLDINLAKGGGAAMYIHP</sequence>
<organism evidence="10 11">
    <name type="scientific">Mucilaginibacter gynuensis</name>
    <dbReference type="NCBI Taxonomy" id="1302236"/>
    <lineage>
        <taxon>Bacteria</taxon>
        <taxon>Pseudomonadati</taxon>
        <taxon>Bacteroidota</taxon>
        <taxon>Sphingobacteriia</taxon>
        <taxon>Sphingobacteriales</taxon>
        <taxon>Sphingobacteriaceae</taxon>
        <taxon>Mucilaginibacter</taxon>
    </lineage>
</organism>
<dbReference type="Pfam" id="PF14509">
    <property type="entry name" value="GH97_C"/>
    <property type="match status" value="1"/>
</dbReference>
<name>A0ABP8FM30_9SPHI</name>
<keyword evidence="6" id="KW-0732">Signal</keyword>
<dbReference type="InterPro" id="IPR019563">
    <property type="entry name" value="GH97_catalytic"/>
</dbReference>
<dbReference type="InterPro" id="IPR013780">
    <property type="entry name" value="Glyco_hydro_b"/>
</dbReference>
<evidence type="ECO:0000256" key="5">
    <source>
        <dbReference type="ARBA" id="ARBA00023295"/>
    </source>
</evidence>
<accession>A0ABP8FM30</accession>
<dbReference type="InterPro" id="IPR052720">
    <property type="entry name" value="Glycosyl_hydrolase_97"/>
</dbReference>
<dbReference type="EMBL" id="BAABFT010000001">
    <property type="protein sequence ID" value="GAA4307015.1"/>
    <property type="molecule type" value="Genomic_DNA"/>
</dbReference>
<dbReference type="Gene3D" id="2.70.98.10">
    <property type="match status" value="1"/>
</dbReference>
<dbReference type="GO" id="GO:0016787">
    <property type="term" value="F:hydrolase activity"/>
    <property type="evidence" value="ECO:0007669"/>
    <property type="project" value="UniProtKB-KW"/>
</dbReference>
<protein>
    <submittedName>
        <fullName evidence="10">Glycoside hydrolase family 97 protein</fullName>
    </submittedName>
</protein>
<keyword evidence="4" id="KW-0106">Calcium</keyword>
<feature type="domain" description="Glycosyl-hydrolase 97 catalytic" evidence="7">
    <location>
        <begin position="302"/>
        <end position="457"/>
    </location>
</feature>
<evidence type="ECO:0000313" key="10">
    <source>
        <dbReference type="EMBL" id="GAA4307015.1"/>
    </source>
</evidence>
<reference evidence="11" key="1">
    <citation type="journal article" date="2019" name="Int. J. Syst. Evol. Microbiol.">
        <title>The Global Catalogue of Microorganisms (GCM) 10K type strain sequencing project: providing services to taxonomists for standard genome sequencing and annotation.</title>
        <authorList>
            <consortium name="The Broad Institute Genomics Platform"/>
            <consortium name="The Broad Institute Genome Sequencing Center for Infectious Disease"/>
            <person name="Wu L."/>
            <person name="Ma J."/>
        </authorList>
    </citation>
    <scope>NUCLEOTIDE SEQUENCE [LARGE SCALE GENOMIC DNA]</scope>
    <source>
        <strain evidence="11">JCM 17705</strain>
    </source>
</reference>
<evidence type="ECO:0000256" key="3">
    <source>
        <dbReference type="ARBA" id="ARBA00022801"/>
    </source>
</evidence>
<dbReference type="Pfam" id="PF10566">
    <property type="entry name" value="Glyco_hydro_97"/>
    <property type="match status" value="1"/>
</dbReference>
<evidence type="ECO:0000256" key="6">
    <source>
        <dbReference type="SAM" id="SignalP"/>
    </source>
</evidence>
<keyword evidence="11" id="KW-1185">Reference proteome</keyword>
<dbReference type="InterPro" id="IPR029483">
    <property type="entry name" value="GH97_C"/>
</dbReference>
<comment type="caution">
    <text evidence="10">The sequence shown here is derived from an EMBL/GenBank/DDBJ whole genome shotgun (WGS) entry which is preliminary data.</text>
</comment>
<dbReference type="InterPro" id="IPR013785">
    <property type="entry name" value="Aldolase_TIM"/>
</dbReference>
<evidence type="ECO:0000313" key="11">
    <source>
        <dbReference type="Proteomes" id="UP001500582"/>
    </source>
</evidence>
<evidence type="ECO:0000259" key="8">
    <source>
        <dbReference type="Pfam" id="PF14508"/>
    </source>
</evidence>
<dbReference type="InterPro" id="IPR014718">
    <property type="entry name" value="GH-type_carb-bd"/>
</dbReference>
<feature type="domain" description="Glycosyl-hydrolase 97 C-terminal oligomerisation" evidence="9">
    <location>
        <begin position="557"/>
        <end position="652"/>
    </location>
</feature>
<evidence type="ECO:0000256" key="2">
    <source>
        <dbReference type="ARBA" id="ARBA00011245"/>
    </source>
</evidence>
<keyword evidence="3 10" id="KW-0378">Hydrolase</keyword>
<evidence type="ECO:0000256" key="4">
    <source>
        <dbReference type="ARBA" id="ARBA00022837"/>
    </source>
</evidence>
<evidence type="ECO:0000259" key="7">
    <source>
        <dbReference type="Pfam" id="PF10566"/>
    </source>
</evidence>
<comment type="cofactor">
    <cofactor evidence="1">
        <name>Ca(2+)</name>
        <dbReference type="ChEBI" id="CHEBI:29108"/>
    </cofactor>
</comment>
<dbReference type="Gene3D" id="3.20.20.70">
    <property type="entry name" value="Aldolase class I"/>
    <property type="match status" value="1"/>
</dbReference>
<comment type="subunit">
    <text evidence="2">Monomer.</text>
</comment>
<dbReference type="Gene3D" id="2.60.40.1180">
    <property type="entry name" value="Golgi alpha-mannosidase II"/>
    <property type="match status" value="1"/>
</dbReference>